<feature type="region of interest" description="Disordered" evidence="4">
    <location>
        <begin position="1049"/>
        <end position="1075"/>
    </location>
</feature>
<dbReference type="PROSITE" id="PS50003">
    <property type="entry name" value="PH_DOMAIN"/>
    <property type="match status" value="1"/>
</dbReference>
<evidence type="ECO:0000313" key="8">
    <source>
        <dbReference type="Ensembl" id="ENSCCEP00000010593.1"/>
    </source>
</evidence>
<dbReference type="Pfam" id="PF00616">
    <property type="entry name" value="RasGAP"/>
    <property type="match status" value="2"/>
</dbReference>
<dbReference type="SUPFAM" id="SSF50729">
    <property type="entry name" value="PH domain-like"/>
    <property type="match status" value="1"/>
</dbReference>
<feature type="compositionally biased region" description="Polar residues" evidence="4">
    <location>
        <begin position="682"/>
        <end position="696"/>
    </location>
</feature>
<feature type="domain" description="PH" evidence="5">
    <location>
        <begin position="133"/>
        <end position="167"/>
    </location>
</feature>
<evidence type="ECO:0000259" key="5">
    <source>
        <dbReference type="PROSITE" id="PS50003"/>
    </source>
</evidence>
<sequence>SLAKVFDPLAPFSYAVDSGQHSNIILLVPYLAEKLNVMFRLCRTLTPNNNRRLKGSIKRTKSQPKLDRNSSFRHILPGFRSVDHERSHLMPRLKESRSHESLLSPSSAVEALDLSMEEEVVIKPVHSSILGQDYCFEVTTSSGSKCFSCRSAAERDKWMENLRRAVHPNKDNSRRVENMLKLWIIEAKDLPAKKKYLCELCLDDVLYARTTCKLKTDNVFWGEHFEFNNLPSLKNITVHLYKETDKKKKKDKTNFIGQVNIPVSSVTGRQFVEKWYPVVSPNPGKGKSPGPMIRIKSRYQSMSILPMEMYKEFAEYITNNYMVLCSVLEPSLSVKNKEEMASALVHILQSTGKAKDFLTDLMMSEVDRCGENEHLIFRENTLATKAIEEYLKLVGQKYLQDALGEFIKALYESDENCEVDPSKCSSSDLPEHQGNLKMCCELAFCKIINSYCVFPRELKEVFASWRQECSNRGRPDISERLISASLFLRFLCPAIMSPSLFSLLQEYPDDRTARTLTLIAKVTQNLANFAKFGSKEEYMSFMNQFLEHEWTNMQRFLLEISNPETISNTAGFEGYIDLGRELSTLHSLLWEVISQLEQGTATKLGPLPRILRDVNAALSNPACVQVSVTADHAASTPSAGNSISAGLQKMVIENDLSGLIDFTRLPSPTPENKDLFFVTRSAGAQPSPARSSSYSEANEPDVQMSNGSKSLSMVDLQDNRLLDSGANAPGTADSLNDSQSSLGQLQGVWTTRTQQNSVTGMATVRRVGQTPTTPSGESAPGRPQLLAPLSFQNPVYQMPTMPRQNSAGPQRRIDQPPPPPPPVTRGRTPPSLLNTVQYQRPSSGSMMSSSPDWPGSGARLRQQSSSSKGDSPEMKQRTMHKQVSSGCPGEGVSGFGGNPGQGKPYEVTCHMCFLLLCLSLHAQYQQDLVVLQDKLRISNKKLEEYETRFKCQEETTQKLVLEYQARLEESEERLRRQQEDKEIQMKGIISRLMSVEEELKKDHAEMQAAVDSKQKIIDAQEKRIASLDAANARLMSALTQLKERYSMQTRNGISPTNPTKLQITENGEFRNSSNC</sequence>
<reference evidence="8" key="2">
    <citation type="submission" date="2025-09" db="UniProtKB">
        <authorList>
            <consortium name="Ensembl"/>
        </authorList>
    </citation>
    <scope>IDENTIFICATION</scope>
</reference>
<gene>
    <name evidence="8" type="primary">DAB2IP</name>
</gene>
<dbReference type="InterPro" id="IPR023152">
    <property type="entry name" value="RasGAP_CS"/>
</dbReference>
<dbReference type="InterPro" id="IPR000008">
    <property type="entry name" value="C2_dom"/>
</dbReference>
<dbReference type="CDD" id="cd05136">
    <property type="entry name" value="RasGAP_DAB2IP"/>
    <property type="match status" value="1"/>
</dbReference>
<accession>A0A8C0UQZ9</accession>
<feature type="compositionally biased region" description="Polar residues" evidence="4">
    <location>
        <begin position="831"/>
        <end position="840"/>
    </location>
</feature>
<dbReference type="FunFam" id="2.60.40.150:FF:000010">
    <property type="entry name" value="Ras GTPase-activating protein nGAP isoform 2"/>
    <property type="match status" value="1"/>
</dbReference>
<dbReference type="FunFam" id="1.10.506.10:FF:000001">
    <property type="entry name" value="Ras GTPase-activating protein nGAP isoform 2"/>
    <property type="match status" value="1"/>
</dbReference>
<dbReference type="Pfam" id="PF25321">
    <property type="entry name" value="PH_RASGAP"/>
    <property type="match status" value="1"/>
</dbReference>
<dbReference type="PANTHER" id="PTHR10194">
    <property type="entry name" value="RAS GTPASE-ACTIVATING PROTEINS"/>
    <property type="match status" value="1"/>
</dbReference>
<name>A0A8C0UQZ9_CYACU</name>
<dbReference type="Gene3D" id="2.30.29.30">
    <property type="entry name" value="Pleckstrin-homology domain (PH domain)/Phosphotyrosine-binding domain (PTB)"/>
    <property type="match status" value="1"/>
</dbReference>
<reference evidence="8" key="1">
    <citation type="submission" date="2025-08" db="UniProtKB">
        <authorList>
            <consortium name="Ensembl"/>
        </authorList>
    </citation>
    <scope>IDENTIFICATION</scope>
</reference>
<feature type="region of interest" description="Disordered" evidence="4">
    <location>
        <begin position="763"/>
        <end position="895"/>
    </location>
</feature>
<dbReference type="PROSITE" id="PS50004">
    <property type="entry name" value="C2"/>
    <property type="match status" value="1"/>
</dbReference>
<feature type="compositionally biased region" description="Low complexity" evidence="4">
    <location>
        <begin position="841"/>
        <end position="857"/>
    </location>
</feature>
<dbReference type="Pfam" id="PF00168">
    <property type="entry name" value="C2"/>
    <property type="match status" value="1"/>
</dbReference>
<dbReference type="InterPro" id="IPR057606">
    <property type="entry name" value="SynGAP1-like_PH"/>
</dbReference>
<evidence type="ECO:0000256" key="1">
    <source>
        <dbReference type="ARBA" id="ARBA00022468"/>
    </source>
</evidence>
<dbReference type="InterPro" id="IPR039360">
    <property type="entry name" value="Ras_GTPase"/>
</dbReference>
<feature type="coiled-coil region" evidence="3">
    <location>
        <begin position="928"/>
        <end position="987"/>
    </location>
</feature>
<dbReference type="InterPro" id="IPR035892">
    <property type="entry name" value="C2_domain_sf"/>
</dbReference>
<keyword evidence="3" id="KW-0175">Coiled coil</keyword>
<dbReference type="Pfam" id="PF12004">
    <property type="entry name" value="DAB2P_C"/>
    <property type="match status" value="2"/>
</dbReference>
<dbReference type="InterPro" id="IPR011993">
    <property type="entry name" value="PH-like_dom_sf"/>
</dbReference>
<organism evidence="8 9">
    <name type="scientific">Cyanistes caeruleus</name>
    <name type="common">Eurasian blue tit</name>
    <name type="synonym">Parus caeruleus</name>
    <dbReference type="NCBI Taxonomy" id="156563"/>
    <lineage>
        <taxon>Eukaryota</taxon>
        <taxon>Metazoa</taxon>
        <taxon>Chordata</taxon>
        <taxon>Craniata</taxon>
        <taxon>Vertebrata</taxon>
        <taxon>Euteleostomi</taxon>
        <taxon>Archelosauria</taxon>
        <taxon>Archosauria</taxon>
        <taxon>Dinosauria</taxon>
        <taxon>Saurischia</taxon>
        <taxon>Theropoda</taxon>
        <taxon>Coelurosauria</taxon>
        <taxon>Aves</taxon>
        <taxon>Neognathae</taxon>
        <taxon>Neoaves</taxon>
        <taxon>Telluraves</taxon>
        <taxon>Australaves</taxon>
        <taxon>Passeriformes</taxon>
        <taxon>Paridae</taxon>
        <taxon>Cyanistes</taxon>
    </lineage>
</organism>
<dbReference type="PROSITE" id="PS50018">
    <property type="entry name" value="RAS_GTPASE_ACTIV_2"/>
    <property type="match status" value="1"/>
</dbReference>
<feature type="domain" description="C2" evidence="6">
    <location>
        <begin position="158"/>
        <end position="276"/>
    </location>
</feature>
<dbReference type="SUPFAM" id="SSF48350">
    <property type="entry name" value="GTPase activation domain, GAP"/>
    <property type="match status" value="1"/>
</dbReference>
<dbReference type="SMART" id="SM00323">
    <property type="entry name" value="RasGAP"/>
    <property type="match status" value="1"/>
</dbReference>
<dbReference type="Ensembl" id="ENSCCET00000016653.1">
    <property type="protein sequence ID" value="ENSCCEP00000010593.1"/>
    <property type="gene ID" value="ENSCCEG00000009630.1"/>
</dbReference>
<feature type="domain" description="Ras-GAP" evidence="7">
    <location>
        <begin position="336"/>
        <end position="528"/>
    </location>
</feature>
<evidence type="ECO:0000259" key="6">
    <source>
        <dbReference type="PROSITE" id="PS50004"/>
    </source>
</evidence>
<dbReference type="SUPFAM" id="SSF49562">
    <property type="entry name" value="C2 domain (Calcium/lipid-binding domain, CaLB)"/>
    <property type="match status" value="1"/>
</dbReference>
<evidence type="ECO:0000256" key="4">
    <source>
        <dbReference type="SAM" id="MobiDB-lite"/>
    </source>
</evidence>
<dbReference type="InterPro" id="IPR001849">
    <property type="entry name" value="PH_domain"/>
</dbReference>
<dbReference type="SMART" id="SM00233">
    <property type="entry name" value="PH"/>
    <property type="match status" value="1"/>
</dbReference>
<dbReference type="Gene3D" id="2.60.40.150">
    <property type="entry name" value="C2 domain"/>
    <property type="match status" value="1"/>
</dbReference>
<keyword evidence="1" id="KW-0343">GTPase activation</keyword>
<evidence type="ECO:0000313" key="9">
    <source>
        <dbReference type="Proteomes" id="UP000694410"/>
    </source>
</evidence>
<dbReference type="CDD" id="cd04013">
    <property type="entry name" value="C2_SynGAP_like"/>
    <property type="match status" value="1"/>
</dbReference>
<dbReference type="SMART" id="SM00239">
    <property type="entry name" value="C2"/>
    <property type="match status" value="1"/>
</dbReference>
<dbReference type="GO" id="GO:0005096">
    <property type="term" value="F:GTPase activator activity"/>
    <property type="evidence" value="ECO:0007669"/>
    <property type="project" value="UniProtKB-KW"/>
</dbReference>
<evidence type="ECO:0000256" key="3">
    <source>
        <dbReference type="SAM" id="Coils"/>
    </source>
</evidence>
<dbReference type="AlphaFoldDB" id="A0A8C0UQZ9"/>
<dbReference type="Proteomes" id="UP000694410">
    <property type="component" value="Unplaced"/>
</dbReference>
<feature type="coiled-coil region" evidence="3">
    <location>
        <begin position="1017"/>
        <end position="1044"/>
    </location>
</feature>
<keyword evidence="2" id="KW-0597">Phosphoprotein</keyword>
<keyword evidence="9" id="KW-1185">Reference proteome</keyword>
<dbReference type="PROSITE" id="PS00509">
    <property type="entry name" value="RAS_GTPASE_ACTIV_1"/>
    <property type="match status" value="1"/>
</dbReference>
<dbReference type="PANTHER" id="PTHR10194:SF26">
    <property type="entry name" value="DISABLED HOMOLOG 2-INTERACTING PROTEIN"/>
    <property type="match status" value="1"/>
</dbReference>
<evidence type="ECO:0000259" key="7">
    <source>
        <dbReference type="PROSITE" id="PS50018"/>
    </source>
</evidence>
<dbReference type="InterPro" id="IPR008936">
    <property type="entry name" value="Rho_GTPase_activation_prot"/>
</dbReference>
<dbReference type="InterPro" id="IPR021887">
    <property type="entry name" value="DAB2P_C"/>
</dbReference>
<evidence type="ECO:0000256" key="2">
    <source>
        <dbReference type="ARBA" id="ARBA00022553"/>
    </source>
</evidence>
<protein>
    <submittedName>
        <fullName evidence="8">DAB2 interacting protein</fullName>
    </submittedName>
</protein>
<dbReference type="InterPro" id="IPR001936">
    <property type="entry name" value="RasGAP_dom"/>
</dbReference>
<dbReference type="Gene3D" id="1.10.506.10">
    <property type="entry name" value="GTPase Activation - p120gap, domain 1"/>
    <property type="match status" value="2"/>
</dbReference>
<feature type="region of interest" description="Disordered" evidence="4">
    <location>
        <begin position="682"/>
        <end position="707"/>
    </location>
</feature>
<proteinExistence type="predicted"/>